<feature type="compositionally biased region" description="Polar residues" evidence="1">
    <location>
        <begin position="61"/>
        <end position="76"/>
    </location>
</feature>
<dbReference type="AlphaFoldDB" id="A0A4Z2FWJ0"/>
<dbReference type="Proteomes" id="UP000314294">
    <property type="component" value="Unassembled WGS sequence"/>
</dbReference>
<sequence>MLQYISRWNRLLTNVQARGPKCQWSSWARGTMSSGRERQHRRSTSARLRNQREVTERGMQNPVTHTTTALPGTPSRNPMPPICRMFPHWASEV</sequence>
<evidence type="ECO:0000313" key="3">
    <source>
        <dbReference type="Proteomes" id="UP000314294"/>
    </source>
</evidence>
<accession>A0A4Z2FWJ0</accession>
<name>A0A4Z2FWJ0_9TELE</name>
<dbReference type="EMBL" id="SRLO01000833">
    <property type="protein sequence ID" value="TNN45638.1"/>
    <property type="molecule type" value="Genomic_DNA"/>
</dbReference>
<gene>
    <name evidence="2" type="ORF">EYF80_044153</name>
</gene>
<proteinExistence type="predicted"/>
<reference evidence="2 3" key="1">
    <citation type="submission" date="2019-03" db="EMBL/GenBank/DDBJ databases">
        <title>First draft genome of Liparis tanakae, snailfish: a comprehensive survey of snailfish specific genes.</title>
        <authorList>
            <person name="Kim W."/>
            <person name="Song I."/>
            <person name="Jeong J.-H."/>
            <person name="Kim D."/>
            <person name="Kim S."/>
            <person name="Ryu S."/>
            <person name="Song J.Y."/>
            <person name="Lee S.K."/>
        </authorList>
    </citation>
    <scope>NUCLEOTIDE SEQUENCE [LARGE SCALE GENOMIC DNA]</scope>
    <source>
        <tissue evidence="2">Muscle</tissue>
    </source>
</reference>
<evidence type="ECO:0000313" key="2">
    <source>
        <dbReference type="EMBL" id="TNN45638.1"/>
    </source>
</evidence>
<evidence type="ECO:0000256" key="1">
    <source>
        <dbReference type="SAM" id="MobiDB-lite"/>
    </source>
</evidence>
<comment type="caution">
    <text evidence="2">The sequence shown here is derived from an EMBL/GenBank/DDBJ whole genome shotgun (WGS) entry which is preliminary data.</text>
</comment>
<protein>
    <submittedName>
        <fullName evidence="2">Uncharacterized protein</fullName>
    </submittedName>
</protein>
<feature type="region of interest" description="Disordered" evidence="1">
    <location>
        <begin position="26"/>
        <end position="81"/>
    </location>
</feature>
<keyword evidence="3" id="KW-1185">Reference proteome</keyword>
<organism evidence="2 3">
    <name type="scientific">Liparis tanakae</name>
    <name type="common">Tanaka's snailfish</name>
    <dbReference type="NCBI Taxonomy" id="230148"/>
    <lineage>
        <taxon>Eukaryota</taxon>
        <taxon>Metazoa</taxon>
        <taxon>Chordata</taxon>
        <taxon>Craniata</taxon>
        <taxon>Vertebrata</taxon>
        <taxon>Euteleostomi</taxon>
        <taxon>Actinopterygii</taxon>
        <taxon>Neopterygii</taxon>
        <taxon>Teleostei</taxon>
        <taxon>Neoteleostei</taxon>
        <taxon>Acanthomorphata</taxon>
        <taxon>Eupercaria</taxon>
        <taxon>Perciformes</taxon>
        <taxon>Cottioidei</taxon>
        <taxon>Cottales</taxon>
        <taxon>Liparidae</taxon>
        <taxon>Liparis</taxon>
    </lineage>
</organism>